<keyword evidence="7" id="KW-0411">Iron-sulfur</keyword>
<keyword evidence="3" id="KW-0479">Metal-binding</keyword>
<dbReference type="InterPro" id="IPR050572">
    <property type="entry name" value="Fe-S_Ferredoxin"/>
</dbReference>
<gene>
    <name evidence="9" type="ORF">IAA73_01375</name>
</gene>
<dbReference type="GO" id="GO:0051539">
    <property type="term" value="F:4 iron, 4 sulfur cluster binding"/>
    <property type="evidence" value="ECO:0007669"/>
    <property type="project" value="UniProtKB-KW"/>
</dbReference>
<dbReference type="InterPro" id="IPR017896">
    <property type="entry name" value="4Fe4S_Fe-S-bd"/>
</dbReference>
<feature type="domain" description="4Fe-4S ferredoxin-type" evidence="8">
    <location>
        <begin position="171"/>
        <end position="198"/>
    </location>
</feature>
<dbReference type="PROSITE" id="PS51379">
    <property type="entry name" value="4FE4S_FER_2"/>
    <property type="match status" value="2"/>
</dbReference>
<organism evidence="9 10">
    <name type="scientific">Candidatus Gallipaludibacter merdavium</name>
    <dbReference type="NCBI Taxonomy" id="2840839"/>
    <lineage>
        <taxon>Bacteria</taxon>
        <taxon>Pseudomonadati</taxon>
        <taxon>Bacteroidota</taxon>
        <taxon>Bacteroidia</taxon>
        <taxon>Bacteroidales</taxon>
        <taxon>Candidatus Gallipaludibacter</taxon>
    </lineage>
</organism>
<evidence type="ECO:0000256" key="5">
    <source>
        <dbReference type="ARBA" id="ARBA00022982"/>
    </source>
</evidence>
<evidence type="ECO:0000256" key="6">
    <source>
        <dbReference type="ARBA" id="ARBA00023004"/>
    </source>
</evidence>
<evidence type="ECO:0000256" key="2">
    <source>
        <dbReference type="ARBA" id="ARBA00022485"/>
    </source>
</evidence>
<name>A0A9D9N3H0_9BACT</name>
<dbReference type="Proteomes" id="UP000823641">
    <property type="component" value="Unassembled WGS sequence"/>
</dbReference>
<evidence type="ECO:0000313" key="9">
    <source>
        <dbReference type="EMBL" id="MBO8458974.1"/>
    </source>
</evidence>
<evidence type="ECO:0000256" key="4">
    <source>
        <dbReference type="ARBA" id="ARBA00022737"/>
    </source>
</evidence>
<dbReference type="AlphaFoldDB" id="A0A9D9N3H0"/>
<keyword evidence="4" id="KW-0677">Repeat</keyword>
<dbReference type="PANTHER" id="PTHR43687:SF6">
    <property type="entry name" value="L-ASPARTATE SEMIALDEHYDE SULFURTRANSFERASE IRON-SULFUR SUBUNIT"/>
    <property type="match status" value="1"/>
</dbReference>
<feature type="domain" description="4Fe-4S ferredoxin-type" evidence="8">
    <location>
        <begin position="200"/>
        <end position="229"/>
    </location>
</feature>
<evidence type="ECO:0000313" key="10">
    <source>
        <dbReference type="Proteomes" id="UP000823641"/>
    </source>
</evidence>
<dbReference type="SUPFAM" id="SSF52218">
    <property type="entry name" value="Flavoproteins"/>
    <property type="match status" value="1"/>
</dbReference>
<comment type="caution">
    <text evidence="9">The sequence shown here is derived from an EMBL/GenBank/DDBJ whole genome shotgun (WGS) entry which is preliminary data.</text>
</comment>
<dbReference type="Gene3D" id="3.30.70.20">
    <property type="match status" value="1"/>
</dbReference>
<dbReference type="GO" id="GO:0046872">
    <property type="term" value="F:metal ion binding"/>
    <property type="evidence" value="ECO:0007669"/>
    <property type="project" value="UniProtKB-KW"/>
</dbReference>
<evidence type="ECO:0000256" key="3">
    <source>
        <dbReference type="ARBA" id="ARBA00022723"/>
    </source>
</evidence>
<dbReference type="InterPro" id="IPR017900">
    <property type="entry name" value="4Fe4S_Fe_S_CS"/>
</dbReference>
<keyword evidence="1" id="KW-0813">Transport</keyword>
<dbReference type="InterPro" id="IPR029039">
    <property type="entry name" value="Flavoprotein-like_sf"/>
</dbReference>
<reference evidence="9" key="2">
    <citation type="journal article" date="2021" name="PeerJ">
        <title>Extensive microbial diversity within the chicken gut microbiome revealed by metagenomics and culture.</title>
        <authorList>
            <person name="Gilroy R."/>
            <person name="Ravi A."/>
            <person name="Getino M."/>
            <person name="Pursley I."/>
            <person name="Horton D.L."/>
            <person name="Alikhan N.F."/>
            <person name="Baker D."/>
            <person name="Gharbi K."/>
            <person name="Hall N."/>
            <person name="Watson M."/>
            <person name="Adriaenssens E.M."/>
            <person name="Foster-Nyarko E."/>
            <person name="Jarju S."/>
            <person name="Secka A."/>
            <person name="Antonio M."/>
            <person name="Oren A."/>
            <person name="Chaudhuri R.R."/>
            <person name="La Ragione R."/>
            <person name="Hildebrand F."/>
            <person name="Pallen M.J."/>
        </authorList>
    </citation>
    <scope>NUCLEOTIDE SEQUENCE</scope>
    <source>
        <strain evidence="9">G3-3990</strain>
    </source>
</reference>
<accession>A0A9D9N3H0</accession>
<dbReference type="EMBL" id="JADIMG010000009">
    <property type="protein sequence ID" value="MBO8458974.1"/>
    <property type="molecule type" value="Genomic_DNA"/>
</dbReference>
<keyword evidence="2" id="KW-0004">4Fe-4S</keyword>
<protein>
    <submittedName>
        <fullName evidence="9">4Fe-4S binding protein</fullName>
    </submittedName>
</protein>
<dbReference type="PANTHER" id="PTHR43687">
    <property type="entry name" value="ADENYLYLSULFATE REDUCTASE, BETA SUBUNIT"/>
    <property type="match status" value="1"/>
</dbReference>
<dbReference type="Gene3D" id="3.40.50.360">
    <property type="match status" value="1"/>
</dbReference>
<sequence length="252" mass="27691">MEIYEMSFSPTGGTRRVADVLAAAWSDNVCQIDLAAPHFKVDVTFSEDDVVLMAVPSYAGRVPALAVERIRTMEGNNARAVLLCVYGNRAYEDTLLELSDVVEALHFRVVAAVAVIAEHSIVRHYGAGRPDADDKELLEVFAGKIERKLLNGDFTPLSLPGNRPYKPLKNAAIVPMPQADCNACGWCAKQCPVQAIDLLHPDVVNADKCMGCMRCVAYCPRSARKIPAEKYAFLDNMLQKVATERKTAELFC</sequence>
<keyword evidence="6" id="KW-0408">Iron</keyword>
<dbReference type="SUPFAM" id="SSF54862">
    <property type="entry name" value="4Fe-4S ferredoxins"/>
    <property type="match status" value="1"/>
</dbReference>
<dbReference type="Pfam" id="PF13237">
    <property type="entry name" value="Fer4_10"/>
    <property type="match status" value="1"/>
</dbReference>
<reference evidence="9" key="1">
    <citation type="submission" date="2020-10" db="EMBL/GenBank/DDBJ databases">
        <authorList>
            <person name="Gilroy R."/>
        </authorList>
    </citation>
    <scope>NUCLEOTIDE SEQUENCE</scope>
    <source>
        <strain evidence="9">G3-3990</strain>
    </source>
</reference>
<dbReference type="PROSITE" id="PS00198">
    <property type="entry name" value="4FE4S_FER_1"/>
    <property type="match status" value="1"/>
</dbReference>
<keyword evidence="5" id="KW-0249">Electron transport</keyword>
<evidence type="ECO:0000259" key="8">
    <source>
        <dbReference type="PROSITE" id="PS51379"/>
    </source>
</evidence>
<proteinExistence type="predicted"/>
<evidence type="ECO:0000256" key="7">
    <source>
        <dbReference type="ARBA" id="ARBA00023014"/>
    </source>
</evidence>
<evidence type="ECO:0000256" key="1">
    <source>
        <dbReference type="ARBA" id="ARBA00022448"/>
    </source>
</evidence>